<dbReference type="OrthoDB" id="9785438at2"/>
<protein>
    <submittedName>
        <fullName evidence="1">Putative DCC family thiol-disulfide oxidoreductase YuxK</fullName>
    </submittedName>
</protein>
<comment type="caution">
    <text evidence="1">The sequence shown here is derived from an EMBL/GenBank/DDBJ whole genome shotgun (WGS) entry which is preliminary data.</text>
</comment>
<accession>A0A4Q0NRI0</accession>
<dbReference type="Pfam" id="PF04134">
    <property type="entry name" value="DCC1-like"/>
    <property type="match status" value="1"/>
</dbReference>
<reference evidence="1 2" key="1">
    <citation type="submission" date="2018-07" db="EMBL/GenBank/DDBJ databases">
        <title>Leeuwenhoekiella genomics.</title>
        <authorList>
            <person name="Tahon G."/>
            <person name="Willems A."/>
        </authorList>
    </citation>
    <scope>NUCLEOTIDE SEQUENCE [LARGE SCALE GENOMIC DNA]</scope>
    <source>
        <strain evidence="1 2">R-50232</strain>
    </source>
</reference>
<gene>
    <name evidence="1" type="ORF">DSM04_105380</name>
</gene>
<dbReference type="RefSeq" id="WP_128762159.1">
    <property type="nucleotide sequence ID" value="NZ_QOVI01000005.1"/>
</dbReference>
<dbReference type="PANTHER" id="PTHR33639">
    <property type="entry name" value="THIOL-DISULFIDE OXIDOREDUCTASE DCC"/>
    <property type="match status" value="1"/>
</dbReference>
<dbReference type="AlphaFoldDB" id="A0A4Q0NRI0"/>
<dbReference type="PANTHER" id="PTHR33639:SF2">
    <property type="entry name" value="DUF393 DOMAIN-CONTAINING PROTEIN"/>
    <property type="match status" value="1"/>
</dbReference>
<name>A0A4Q0NRI0_9FLAO</name>
<proteinExistence type="predicted"/>
<keyword evidence="2" id="KW-1185">Reference proteome</keyword>
<dbReference type="GO" id="GO:0015035">
    <property type="term" value="F:protein-disulfide reductase activity"/>
    <property type="evidence" value="ECO:0007669"/>
    <property type="project" value="InterPro"/>
</dbReference>
<dbReference type="Proteomes" id="UP000289821">
    <property type="component" value="Unassembled WGS sequence"/>
</dbReference>
<dbReference type="InterPro" id="IPR007263">
    <property type="entry name" value="DCC1-like"/>
</dbReference>
<sequence>METKIILFDGVCNLCNGAINFIIKHDPSAQFKFASLQGETGQRLLKNHQINSAETDSIVLIDGDRVSVKSSAALRIAKYLNKGYPLLFGFMIVPKFIRNAVYDYIARNRYQWFGKKESCMIPTPELKSRFLD</sequence>
<evidence type="ECO:0000313" key="2">
    <source>
        <dbReference type="Proteomes" id="UP000289821"/>
    </source>
</evidence>
<dbReference type="InterPro" id="IPR052927">
    <property type="entry name" value="DCC_oxidoreductase"/>
</dbReference>
<evidence type="ECO:0000313" key="1">
    <source>
        <dbReference type="EMBL" id="RXG13399.1"/>
    </source>
</evidence>
<dbReference type="EMBL" id="QOVI01000005">
    <property type="protein sequence ID" value="RXG13399.1"/>
    <property type="molecule type" value="Genomic_DNA"/>
</dbReference>
<organism evidence="1 2">
    <name type="scientific">Leeuwenhoekiella aestuarii</name>
    <dbReference type="NCBI Taxonomy" id="2249426"/>
    <lineage>
        <taxon>Bacteria</taxon>
        <taxon>Pseudomonadati</taxon>
        <taxon>Bacteroidota</taxon>
        <taxon>Flavobacteriia</taxon>
        <taxon>Flavobacteriales</taxon>
        <taxon>Flavobacteriaceae</taxon>
        <taxon>Leeuwenhoekiella</taxon>
    </lineage>
</organism>